<comment type="caution">
    <text evidence="2">The sequence shown here is derived from an EMBL/GenBank/DDBJ whole genome shotgun (WGS) entry which is preliminary data.</text>
</comment>
<gene>
    <name evidence="2" type="ORF">H9705_10710</name>
</gene>
<name>A0A9D2NDG6_9FIRM</name>
<feature type="region of interest" description="Disordered" evidence="1">
    <location>
        <begin position="41"/>
        <end position="65"/>
    </location>
</feature>
<reference evidence="2" key="2">
    <citation type="submission" date="2021-04" db="EMBL/GenBank/DDBJ databases">
        <authorList>
            <person name="Gilroy R."/>
        </authorList>
    </citation>
    <scope>NUCLEOTIDE SEQUENCE</scope>
    <source>
        <strain evidence="2">CHK185-5351</strain>
    </source>
</reference>
<dbReference type="Proteomes" id="UP000823849">
    <property type="component" value="Unassembled WGS sequence"/>
</dbReference>
<evidence type="ECO:0000313" key="2">
    <source>
        <dbReference type="EMBL" id="HJC16267.1"/>
    </source>
</evidence>
<organism evidence="2 3">
    <name type="scientific">Candidatus Fusicatenibacter intestinigallinarum</name>
    <dbReference type="NCBI Taxonomy" id="2838598"/>
    <lineage>
        <taxon>Bacteria</taxon>
        <taxon>Bacillati</taxon>
        <taxon>Bacillota</taxon>
        <taxon>Clostridia</taxon>
        <taxon>Lachnospirales</taxon>
        <taxon>Lachnospiraceae</taxon>
        <taxon>Fusicatenibacter</taxon>
    </lineage>
</organism>
<evidence type="ECO:0000256" key="1">
    <source>
        <dbReference type="SAM" id="MobiDB-lite"/>
    </source>
</evidence>
<reference evidence="2" key="1">
    <citation type="journal article" date="2021" name="PeerJ">
        <title>Extensive microbial diversity within the chicken gut microbiome revealed by metagenomics and culture.</title>
        <authorList>
            <person name="Gilroy R."/>
            <person name="Ravi A."/>
            <person name="Getino M."/>
            <person name="Pursley I."/>
            <person name="Horton D.L."/>
            <person name="Alikhan N.F."/>
            <person name="Baker D."/>
            <person name="Gharbi K."/>
            <person name="Hall N."/>
            <person name="Watson M."/>
            <person name="Adriaenssens E.M."/>
            <person name="Foster-Nyarko E."/>
            <person name="Jarju S."/>
            <person name="Secka A."/>
            <person name="Antonio M."/>
            <person name="Oren A."/>
            <person name="Chaudhuri R.R."/>
            <person name="La Ragione R."/>
            <person name="Hildebrand F."/>
            <person name="Pallen M.J."/>
        </authorList>
    </citation>
    <scope>NUCLEOTIDE SEQUENCE</scope>
    <source>
        <strain evidence="2">CHK185-5351</strain>
    </source>
</reference>
<proteinExistence type="predicted"/>
<dbReference type="AlphaFoldDB" id="A0A9D2NDG6"/>
<evidence type="ECO:0000313" key="3">
    <source>
        <dbReference type="Proteomes" id="UP000823849"/>
    </source>
</evidence>
<sequence length="65" mass="7404">MEQKSVAKATALGAGVPQAKLFTLSQETAFSDHALQWIERGQQDEKKSKKEKIFTEKNIEKNFHK</sequence>
<protein>
    <submittedName>
        <fullName evidence="2">Uncharacterized protein</fullName>
    </submittedName>
</protein>
<dbReference type="EMBL" id="DWWU01000044">
    <property type="protein sequence ID" value="HJC16267.1"/>
    <property type="molecule type" value="Genomic_DNA"/>
</dbReference>
<accession>A0A9D2NDG6</accession>